<sequence>MPLGDSITAGYQSSTGNGYRGPLYNELASQGNTLDFVGSQRSGSMSDPDEEGIYGDRIDQIASLATGALATYKPNIITLHIGSNDLNGNYQVSTAPARLASLIDQIIAVDPDATVLVAQLICNANATTEANIVAYNNQIPAIVQARSNAGKHVYMVSMSSLTTADLYDGLHPNDAGYQKMADNWDAAIQHVIAAGWITPPLNAPIFSGNYGIVNAASNLALGVTSTASSAPVIQQPYTGAAGQIWSFVPTSNGYYQIKNVGSGLDANVSGASTANGASVIQWPFGSPQGCDQWIPLYHWDGTLSFYNLNSQLALDDPAASTASGTQFDQYFPNGTPAQKFIVVPLGTIANGTYHLTPACATGSHLDVAAAGTTDGTNVDIYASNTSNAQKWTFTANAAGNGYRISPLSSPGLSLDVAGAGVANGTNVDIWTSNTTSAQKWGLTAVSGGYTLTPLCATGTRLDVAAGASTNFTNVDIYQANGTNAQTWAIAP</sequence>
<dbReference type="PANTHER" id="PTHR30383:SF5">
    <property type="entry name" value="SGNH HYDROLASE-TYPE ESTERASE DOMAIN-CONTAINING PROTEIN"/>
    <property type="match status" value="1"/>
</dbReference>
<dbReference type="InterPro" id="IPR051532">
    <property type="entry name" value="Ester_Hydrolysis_Enzymes"/>
</dbReference>
<name>A0A9N7L0U0_9BACT</name>
<proteinExistence type="predicted"/>
<dbReference type="Gene3D" id="2.80.10.50">
    <property type="match status" value="4"/>
</dbReference>
<dbReference type="SMART" id="SM00458">
    <property type="entry name" value="RICIN"/>
    <property type="match status" value="1"/>
</dbReference>
<dbReference type="InterPro" id="IPR035992">
    <property type="entry name" value="Ricin_B-like_lectins"/>
</dbReference>
<reference evidence="2 3" key="1">
    <citation type="journal article" date="2019" name="Int. J. Syst. Evol. Microbiol.">
        <title>Capsulimonas corticalis gen. nov., sp. nov., an aerobic capsulated bacterium, of a novel bacterial order, Capsulimonadales ord. nov., of the class Armatimonadia of the phylum Armatimonadetes.</title>
        <authorList>
            <person name="Li J."/>
            <person name="Kudo C."/>
            <person name="Tonouchi A."/>
        </authorList>
    </citation>
    <scope>NUCLEOTIDE SEQUENCE [LARGE SCALE GENOMIC DNA]</scope>
    <source>
        <strain evidence="2 3">AX-7</strain>
    </source>
</reference>
<feature type="domain" description="Ricin B lectin" evidence="1">
    <location>
        <begin position="300"/>
        <end position="443"/>
    </location>
</feature>
<evidence type="ECO:0000313" key="2">
    <source>
        <dbReference type="EMBL" id="BDI29347.1"/>
    </source>
</evidence>
<protein>
    <recommendedName>
        <fullName evidence="1">Ricin B lectin domain-containing protein</fullName>
    </recommendedName>
</protein>
<accession>A0A9N7L0U0</accession>
<dbReference type="Pfam" id="PF14200">
    <property type="entry name" value="RicinB_lectin_2"/>
    <property type="match status" value="2"/>
</dbReference>
<gene>
    <name evidence="2" type="ORF">CCAX7_13980</name>
</gene>
<dbReference type="InterPro" id="IPR000772">
    <property type="entry name" value="Ricin_B_lectin"/>
</dbReference>
<dbReference type="Proteomes" id="UP000287394">
    <property type="component" value="Chromosome"/>
</dbReference>
<dbReference type="AlphaFoldDB" id="A0A9N7L0U0"/>
<dbReference type="GO" id="GO:0004622">
    <property type="term" value="F:phosphatidylcholine lysophospholipase activity"/>
    <property type="evidence" value="ECO:0007669"/>
    <property type="project" value="TreeGrafter"/>
</dbReference>
<dbReference type="PROSITE" id="PS50231">
    <property type="entry name" value="RICIN_B_LECTIN"/>
    <property type="match status" value="1"/>
</dbReference>
<dbReference type="CDD" id="cd00161">
    <property type="entry name" value="beta-trefoil_Ricin-like"/>
    <property type="match status" value="3"/>
</dbReference>
<dbReference type="InterPro" id="IPR013830">
    <property type="entry name" value="SGNH_hydro"/>
</dbReference>
<dbReference type="SUPFAM" id="SSF50370">
    <property type="entry name" value="Ricin B-like lectins"/>
    <property type="match status" value="2"/>
</dbReference>
<dbReference type="PANTHER" id="PTHR30383">
    <property type="entry name" value="THIOESTERASE 1/PROTEASE 1/LYSOPHOSPHOLIPASE L1"/>
    <property type="match status" value="1"/>
</dbReference>
<dbReference type="SUPFAM" id="SSF52266">
    <property type="entry name" value="SGNH hydrolase"/>
    <property type="match status" value="1"/>
</dbReference>
<dbReference type="KEGG" id="ccot:CCAX7_13980"/>
<dbReference type="RefSeq" id="WP_301002439.1">
    <property type="nucleotide sequence ID" value="NZ_AP025739.1"/>
</dbReference>
<dbReference type="EMBL" id="AP025739">
    <property type="protein sequence ID" value="BDI29347.1"/>
    <property type="molecule type" value="Genomic_DNA"/>
</dbReference>
<dbReference type="Pfam" id="PF13472">
    <property type="entry name" value="Lipase_GDSL_2"/>
    <property type="match status" value="1"/>
</dbReference>
<evidence type="ECO:0000259" key="1">
    <source>
        <dbReference type="SMART" id="SM00458"/>
    </source>
</evidence>
<keyword evidence="3" id="KW-1185">Reference proteome</keyword>
<organism evidence="2 3">
    <name type="scientific">Capsulimonas corticalis</name>
    <dbReference type="NCBI Taxonomy" id="2219043"/>
    <lineage>
        <taxon>Bacteria</taxon>
        <taxon>Bacillati</taxon>
        <taxon>Armatimonadota</taxon>
        <taxon>Armatimonadia</taxon>
        <taxon>Capsulimonadales</taxon>
        <taxon>Capsulimonadaceae</taxon>
        <taxon>Capsulimonas</taxon>
    </lineage>
</organism>
<evidence type="ECO:0000313" key="3">
    <source>
        <dbReference type="Proteomes" id="UP000287394"/>
    </source>
</evidence>
<dbReference type="InterPro" id="IPR036514">
    <property type="entry name" value="SGNH_hydro_sf"/>
</dbReference>
<dbReference type="CDD" id="cd01833">
    <property type="entry name" value="XynB_like"/>
    <property type="match status" value="1"/>
</dbReference>
<dbReference type="Gene3D" id="3.40.50.1110">
    <property type="entry name" value="SGNH hydrolase"/>
    <property type="match status" value="1"/>
</dbReference>